<dbReference type="Pfam" id="PF13613">
    <property type="entry name" value="HTH_Tnp_4"/>
    <property type="match status" value="1"/>
</dbReference>
<sequence length="453" mass="51702">MNKKYSENILFNFSEISDSAYTESFLEQCSSKSFEKQEFCPFTSNKEQLEQSSSKSLSSSTCNEDLLKQCSSKSLTEEFWFSTLNKSNLEQCSNDIFRQGIDMNPLRNTLLTQQLYSEINNLRLERDLFMSKFMSLKFNNCNLGINKIRSQPDKCTMVTGLSLPVLEKLLCFLCKGTDENLLKILDSADQIVFCLVKLRHNINIDMLSFMFGFKKTTALNNFWKWIDIMYVKLKYLIKMQDRDHIYNTIPPVFKNKFPRLTSIIDCFEVFVESPSSLMARAQFFSQYKKHCTIKCLISCTPLGAINFISKCYGGRASDNQILRESEFASSKYHMPSDQILADRGFTLQDDFAAGSCSLLINPAFTKGKAQLSASDVEKSRNISSVRIHIERVIGLLKNRYTILQGTLPLRTIKNISDEATSLTLSNCDKIVTVCAVLTNLGESIVYDKTHFLS</sequence>
<evidence type="ECO:0000256" key="1">
    <source>
        <dbReference type="ARBA" id="ARBA00001968"/>
    </source>
</evidence>
<protein>
    <submittedName>
        <fullName evidence="6">Uncharacterized protein LOC136088460</fullName>
    </submittedName>
</protein>
<organism evidence="5 6">
    <name type="scientific">Hydra vulgaris</name>
    <name type="common">Hydra</name>
    <name type="synonym">Hydra attenuata</name>
    <dbReference type="NCBI Taxonomy" id="6087"/>
    <lineage>
        <taxon>Eukaryota</taxon>
        <taxon>Metazoa</taxon>
        <taxon>Cnidaria</taxon>
        <taxon>Hydrozoa</taxon>
        <taxon>Hydroidolina</taxon>
        <taxon>Anthoathecata</taxon>
        <taxon>Aplanulata</taxon>
        <taxon>Hydridae</taxon>
        <taxon>Hydra</taxon>
    </lineage>
</organism>
<reference evidence="6" key="1">
    <citation type="submission" date="2025-08" db="UniProtKB">
        <authorList>
            <consortium name="RefSeq"/>
        </authorList>
    </citation>
    <scope>IDENTIFICATION</scope>
</reference>
<dbReference type="RefSeq" id="XP_065668273.1">
    <property type="nucleotide sequence ID" value="XM_065812201.1"/>
</dbReference>
<dbReference type="PANTHER" id="PTHR23080:SF143">
    <property type="entry name" value="SI:DKEY-56D12.4"/>
    <property type="match status" value="1"/>
</dbReference>
<evidence type="ECO:0000259" key="4">
    <source>
        <dbReference type="Pfam" id="PF13613"/>
    </source>
</evidence>
<gene>
    <name evidence="6" type="primary">LOC136088460</name>
</gene>
<dbReference type="InterPro" id="IPR027805">
    <property type="entry name" value="Transposase_HTH_dom"/>
</dbReference>
<dbReference type="Pfam" id="PF13359">
    <property type="entry name" value="DDE_Tnp_4"/>
    <property type="match status" value="1"/>
</dbReference>
<proteinExistence type="predicted"/>
<keyword evidence="5" id="KW-1185">Reference proteome</keyword>
<dbReference type="PANTHER" id="PTHR23080">
    <property type="entry name" value="THAP DOMAIN PROTEIN"/>
    <property type="match status" value="1"/>
</dbReference>
<keyword evidence="2" id="KW-0479">Metal-binding</keyword>
<dbReference type="Proteomes" id="UP001652625">
    <property type="component" value="Chromosome 12"/>
</dbReference>
<feature type="domain" description="DDE Tnp4" evidence="3">
    <location>
        <begin position="264"/>
        <end position="439"/>
    </location>
</feature>
<dbReference type="InterPro" id="IPR027806">
    <property type="entry name" value="HARBI1_dom"/>
</dbReference>
<name>A0ABM4D203_HYDVU</name>
<evidence type="ECO:0000313" key="6">
    <source>
        <dbReference type="RefSeq" id="XP_065668273.1"/>
    </source>
</evidence>
<accession>A0ABM4D203</accession>
<evidence type="ECO:0000259" key="3">
    <source>
        <dbReference type="Pfam" id="PF13359"/>
    </source>
</evidence>
<evidence type="ECO:0000256" key="2">
    <source>
        <dbReference type="ARBA" id="ARBA00022723"/>
    </source>
</evidence>
<comment type="cofactor">
    <cofactor evidence="1">
        <name>a divalent metal cation</name>
        <dbReference type="ChEBI" id="CHEBI:60240"/>
    </cofactor>
</comment>
<feature type="domain" description="Transposase Helix-turn-helix" evidence="4">
    <location>
        <begin position="185"/>
        <end position="234"/>
    </location>
</feature>
<evidence type="ECO:0000313" key="5">
    <source>
        <dbReference type="Proteomes" id="UP001652625"/>
    </source>
</evidence>
<dbReference type="GeneID" id="136088460"/>